<accession>A0AAV7SP76</accession>
<dbReference type="EMBL" id="JANPWB010000008">
    <property type="protein sequence ID" value="KAJ1165919.1"/>
    <property type="molecule type" value="Genomic_DNA"/>
</dbReference>
<evidence type="ECO:0000313" key="3">
    <source>
        <dbReference type="Proteomes" id="UP001066276"/>
    </source>
</evidence>
<dbReference type="AlphaFoldDB" id="A0AAV7SP76"/>
<evidence type="ECO:0000256" key="1">
    <source>
        <dbReference type="SAM" id="MobiDB-lite"/>
    </source>
</evidence>
<feature type="region of interest" description="Disordered" evidence="1">
    <location>
        <begin position="1"/>
        <end position="20"/>
    </location>
</feature>
<name>A0AAV7SP76_PLEWA</name>
<keyword evidence="3" id="KW-1185">Reference proteome</keyword>
<feature type="compositionally biased region" description="Basic and acidic residues" evidence="1">
    <location>
        <begin position="121"/>
        <end position="131"/>
    </location>
</feature>
<feature type="region of interest" description="Disordered" evidence="1">
    <location>
        <begin position="38"/>
        <end position="182"/>
    </location>
</feature>
<reference evidence="2" key="1">
    <citation type="journal article" date="2022" name="bioRxiv">
        <title>Sequencing and chromosome-scale assembly of the giantPleurodeles waltlgenome.</title>
        <authorList>
            <person name="Brown T."/>
            <person name="Elewa A."/>
            <person name="Iarovenko S."/>
            <person name="Subramanian E."/>
            <person name="Araus A.J."/>
            <person name="Petzold A."/>
            <person name="Susuki M."/>
            <person name="Suzuki K.-i.T."/>
            <person name="Hayashi T."/>
            <person name="Toyoda A."/>
            <person name="Oliveira C."/>
            <person name="Osipova E."/>
            <person name="Leigh N.D."/>
            <person name="Simon A."/>
            <person name="Yun M.H."/>
        </authorList>
    </citation>
    <scope>NUCLEOTIDE SEQUENCE</scope>
    <source>
        <strain evidence="2">20211129_DDA</strain>
        <tissue evidence="2">Liver</tissue>
    </source>
</reference>
<gene>
    <name evidence="2" type="ORF">NDU88_006336</name>
</gene>
<evidence type="ECO:0000313" key="2">
    <source>
        <dbReference type="EMBL" id="KAJ1165919.1"/>
    </source>
</evidence>
<protein>
    <submittedName>
        <fullName evidence="2">Uncharacterized protein</fullName>
    </submittedName>
</protein>
<comment type="caution">
    <text evidence="2">The sequence shown here is derived from an EMBL/GenBank/DDBJ whole genome shotgun (WGS) entry which is preliminary data.</text>
</comment>
<organism evidence="2 3">
    <name type="scientific">Pleurodeles waltl</name>
    <name type="common">Iberian ribbed newt</name>
    <dbReference type="NCBI Taxonomy" id="8319"/>
    <lineage>
        <taxon>Eukaryota</taxon>
        <taxon>Metazoa</taxon>
        <taxon>Chordata</taxon>
        <taxon>Craniata</taxon>
        <taxon>Vertebrata</taxon>
        <taxon>Euteleostomi</taxon>
        <taxon>Amphibia</taxon>
        <taxon>Batrachia</taxon>
        <taxon>Caudata</taxon>
        <taxon>Salamandroidea</taxon>
        <taxon>Salamandridae</taxon>
        <taxon>Pleurodelinae</taxon>
        <taxon>Pleurodeles</taxon>
    </lineage>
</organism>
<proteinExistence type="predicted"/>
<dbReference type="Proteomes" id="UP001066276">
    <property type="component" value="Chromosome 4_2"/>
</dbReference>
<sequence>MGASAPPDSGSSNPGLGSACSRWEAACGRGHRAGAASVAAVRDRPGQPGPCLETSRYPVRPERGPVGGRARSRECLQSLGGSAGPGAAPRPGPPCGRGHQAGTASVPAGWGRPGPPGPRLETSRHPVRPERGLAGGRAWSRRRRRQADPDLTGSGANQSPVDRWTRHREPEYLYSAGGGATL</sequence>